<evidence type="ECO:0000256" key="3">
    <source>
        <dbReference type="ARBA" id="ARBA00022989"/>
    </source>
</evidence>
<keyword evidence="8" id="KW-1185">Reference proteome</keyword>
<organism evidence="7 8">
    <name type="scientific">Pelagomonas calceolata</name>
    <dbReference type="NCBI Taxonomy" id="35677"/>
    <lineage>
        <taxon>Eukaryota</taxon>
        <taxon>Sar</taxon>
        <taxon>Stramenopiles</taxon>
        <taxon>Ochrophyta</taxon>
        <taxon>Pelagophyceae</taxon>
        <taxon>Pelagomonadales</taxon>
        <taxon>Pelagomonadaceae</taxon>
        <taxon>Pelagomonas</taxon>
    </lineage>
</organism>
<dbReference type="PANTHER" id="PTHR11132">
    <property type="entry name" value="SOLUTE CARRIER FAMILY 35"/>
    <property type="match status" value="1"/>
</dbReference>
<feature type="transmembrane region" description="Helical" evidence="6">
    <location>
        <begin position="81"/>
        <end position="101"/>
    </location>
</feature>
<keyword evidence="3 6" id="KW-1133">Transmembrane helix</keyword>
<accession>A0A8J2S889</accession>
<comment type="caution">
    <text evidence="7">The sequence shown here is derived from an EMBL/GenBank/DDBJ whole genome shotgun (WGS) entry which is preliminary data.</text>
</comment>
<evidence type="ECO:0000256" key="4">
    <source>
        <dbReference type="ARBA" id="ARBA00023136"/>
    </source>
</evidence>
<dbReference type="OrthoDB" id="417037at2759"/>
<evidence type="ECO:0008006" key="9">
    <source>
        <dbReference type="Google" id="ProtNLM"/>
    </source>
</evidence>
<dbReference type="InterPro" id="IPR050186">
    <property type="entry name" value="TPT_transporter"/>
</dbReference>
<comment type="subcellular location">
    <subcellularLocation>
        <location evidence="1">Membrane</location>
        <topology evidence="1">Multi-pass membrane protein</topology>
    </subcellularLocation>
</comment>
<feature type="transmembrane region" description="Helical" evidence="6">
    <location>
        <begin position="154"/>
        <end position="178"/>
    </location>
</feature>
<keyword evidence="4 6" id="KW-0472">Membrane</keyword>
<feature type="transmembrane region" description="Helical" evidence="6">
    <location>
        <begin position="359"/>
        <end position="376"/>
    </location>
</feature>
<evidence type="ECO:0000256" key="2">
    <source>
        <dbReference type="ARBA" id="ARBA00022692"/>
    </source>
</evidence>
<feature type="transmembrane region" description="Helical" evidence="6">
    <location>
        <begin position="258"/>
        <end position="279"/>
    </location>
</feature>
<keyword evidence="2 6" id="KW-0812">Transmembrane</keyword>
<protein>
    <recommendedName>
        <fullName evidence="9">Sugar phosphate transporter domain-containing protein</fullName>
    </recommendedName>
</protein>
<feature type="transmembrane region" description="Helical" evidence="6">
    <location>
        <begin position="113"/>
        <end position="133"/>
    </location>
</feature>
<feature type="compositionally biased region" description="Pro residues" evidence="5">
    <location>
        <begin position="24"/>
        <end position="36"/>
    </location>
</feature>
<proteinExistence type="predicted"/>
<evidence type="ECO:0000256" key="6">
    <source>
        <dbReference type="SAM" id="Phobius"/>
    </source>
</evidence>
<feature type="transmembrane region" description="Helical" evidence="6">
    <location>
        <begin position="334"/>
        <end position="353"/>
    </location>
</feature>
<dbReference type="EMBL" id="CAKKNE010000001">
    <property type="protein sequence ID" value="CAH0365945.1"/>
    <property type="molecule type" value="Genomic_DNA"/>
</dbReference>
<dbReference type="AlphaFoldDB" id="A0A8J2S889"/>
<evidence type="ECO:0000313" key="8">
    <source>
        <dbReference type="Proteomes" id="UP000789595"/>
    </source>
</evidence>
<sequence>QFAAELAARQLSATQADSLTARPTTPPTCIPRPTTQPPTSIRLRRHTPGPGKLADSKADEEAAGKLLDDEAAMAPPPPPSAAYVALMASLYAVCSSTLSIVNKWALLGLPYPGLVTACQFLTTAVVVSIAGTLKYIDVEPLRKDKLMQMAPINIVFYLAIFTNGQVLKYATVETFIAFRSLTPLLVSALDTVVRGEPAPSRRTLCCLCAIALGAASYAHNDARITPAGYAWGVVYLSIIVTEMVYAKHVTATIQLSTWSLVLYQNTIALFLWPFASLVSGEFQSLRLLVQTPEAESEPLMTMTTLVPLLLSCVLAIGISFSAWGTRSAVSATQFTVLGVACKLATVAINVLAWSHHASIEAQFSIVVCILASVAYQQSAKADKAGKALPVTK</sequence>
<name>A0A8J2S889_9STRA</name>
<dbReference type="Proteomes" id="UP000789595">
    <property type="component" value="Unassembled WGS sequence"/>
</dbReference>
<dbReference type="GO" id="GO:0016020">
    <property type="term" value="C:membrane"/>
    <property type="evidence" value="ECO:0007669"/>
    <property type="project" value="UniProtKB-SubCell"/>
</dbReference>
<feature type="transmembrane region" description="Helical" evidence="6">
    <location>
        <begin position="299"/>
        <end position="322"/>
    </location>
</feature>
<evidence type="ECO:0000256" key="1">
    <source>
        <dbReference type="ARBA" id="ARBA00004141"/>
    </source>
</evidence>
<evidence type="ECO:0000256" key="5">
    <source>
        <dbReference type="SAM" id="MobiDB-lite"/>
    </source>
</evidence>
<feature type="non-terminal residue" evidence="7">
    <location>
        <position position="392"/>
    </location>
</feature>
<feature type="transmembrane region" description="Helical" evidence="6">
    <location>
        <begin position="228"/>
        <end position="246"/>
    </location>
</feature>
<evidence type="ECO:0000313" key="7">
    <source>
        <dbReference type="EMBL" id="CAH0365945.1"/>
    </source>
</evidence>
<reference evidence="7" key="1">
    <citation type="submission" date="2021-11" db="EMBL/GenBank/DDBJ databases">
        <authorList>
            <consortium name="Genoscope - CEA"/>
            <person name="William W."/>
        </authorList>
    </citation>
    <scope>NUCLEOTIDE SEQUENCE</scope>
</reference>
<gene>
    <name evidence="7" type="ORF">PECAL_1P24100</name>
</gene>
<feature type="region of interest" description="Disordered" evidence="5">
    <location>
        <begin position="1"/>
        <end position="60"/>
    </location>
</feature>